<dbReference type="Ensembl" id="ENSCPBT00000030496.1">
    <property type="protein sequence ID" value="ENSCPBP00000025889.1"/>
    <property type="gene ID" value="ENSCPBG00000018388.1"/>
</dbReference>
<feature type="compositionally biased region" description="Gly residues" evidence="1">
    <location>
        <begin position="1"/>
        <end position="20"/>
    </location>
</feature>
<dbReference type="AlphaFoldDB" id="A0A8C3HZ53"/>
<dbReference type="InterPro" id="IPR044822">
    <property type="entry name" value="Myb_DNA-bind_4"/>
</dbReference>
<evidence type="ECO:0000313" key="3">
    <source>
        <dbReference type="Ensembl" id="ENSCPBP00000025889.1"/>
    </source>
</evidence>
<accession>A0A8C3HZ53</accession>
<dbReference type="Proteomes" id="UP000694380">
    <property type="component" value="Unplaced"/>
</dbReference>
<keyword evidence="4" id="KW-1185">Reference proteome</keyword>
<dbReference type="PANTHER" id="PTHR47595">
    <property type="entry name" value="HEAT SHOCK 70 KDA PROTEIN 14"/>
    <property type="match status" value="1"/>
</dbReference>
<dbReference type="Pfam" id="PF13837">
    <property type="entry name" value="Myb_DNA-bind_4"/>
    <property type="match status" value="1"/>
</dbReference>
<dbReference type="GeneTree" id="ENSGT00950000185023"/>
<feature type="compositionally biased region" description="Polar residues" evidence="1">
    <location>
        <begin position="202"/>
        <end position="216"/>
    </location>
</feature>
<reference evidence="3" key="2">
    <citation type="submission" date="2025-09" db="UniProtKB">
        <authorList>
            <consortium name="Ensembl"/>
        </authorList>
    </citation>
    <scope>IDENTIFICATION</scope>
</reference>
<reference evidence="3" key="1">
    <citation type="submission" date="2025-08" db="UniProtKB">
        <authorList>
            <consortium name="Ensembl"/>
        </authorList>
    </citation>
    <scope>IDENTIFICATION</scope>
</reference>
<evidence type="ECO:0000256" key="1">
    <source>
        <dbReference type="SAM" id="MobiDB-lite"/>
    </source>
</evidence>
<sequence>RESEWRGGGGNGVSGVGLWGRGFPIPKPDLIARLERGEEPWVPDLQAAKERESPNGTSTGEKSGKQRQKHLFADDSKLGGVVDTLEGRDRIQKDLDKLEDWATRNLMRFNKDKCRRGHNRDSDQCRVKVKELRQAYQKTKEANCRSGSEPQTCRFYAELHAILGGAATTTPPVTVDSGSGIVSSATPEDSANGEEEERQASPRPQNKPPTLSIFSPATTQRTMVTLTQEPIHATNLNANSPHIFIPAIPSQDLTRLATTSPVHSLVRSPM</sequence>
<evidence type="ECO:0000259" key="2">
    <source>
        <dbReference type="PROSITE" id="PS50805"/>
    </source>
</evidence>
<feature type="region of interest" description="Disordered" evidence="1">
    <location>
        <begin position="168"/>
        <end position="216"/>
    </location>
</feature>
<proteinExistence type="predicted"/>
<dbReference type="PROSITE" id="PS50805">
    <property type="entry name" value="KRAB"/>
    <property type="match status" value="1"/>
</dbReference>
<feature type="region of interest" description="Disordered" evidence="1">
    <location>
        <begin position="34"/>
        <end position="75"/>
    </location>
</feature>
<dbReference type="InterPro" id="IPR001909">
    <property type="entry name" value="KRAB"/>
</dbReference>
<evidence type="ECO:0000313" key="4">
    <source>
        <dbReference type="Proteomes" id="UP000694380"/>
    </source>
</evidence>
<name>A0A8C3HZ53_CHRPI</name>
<dbReference type="PANTHER" id="PTHR47595:SF1">
    <property type="entry name" value="MYB_SANT-LIKE DNA-BINDING DOMAIN-CONTAINING PROTEIN"/>
    <property type="match status" value="1"/>
</dbReference>
<feature type="region of interest" description="Disordered" evidence="1">
    <location>
        <begin position="1"/>
        <end position="21"/>
    </location>
</feature>
<organism evidence="3 4">
    <name type="scientific">Chrysemys picta bellii</name>
    <name type="common">Western painted turtle</name>
    <name type="synonym">Emys bellii</name>
    <dbReference type="NCBI Taxonomy" id="8478"/>
    <lineage>
        <taxon>Eukaryota</taxon>
        <taxon>Metazoa</taxon>
        <taxon>Chordata</taxon>
        <taxon>Craniata</taxon>
        <taxon>Vertebrata</taxon>
        <taxon>Euteleostomi</taxon>
        <taxon>Archelosauria</taxon>
        <taxon>Testudinata</taxon>
        <taxon>Testudines</taxon>
        <taxon>Cryptodira</taxon>
        <taxon>Durocryptodira</taxon>
        <taxon>Testudinoidea</taxon>
        <taxon>Emydidae</taxon>
        <taxon>Chrysemys</taxon>
    </lineage>
</organism>
<dbReference type="GO" id="GO:0006355">
    <property type="term" value="P:regulation of DNA-templated transcription"/>
    <property type="evidence" value="ECO:0007669"/>
    <property type="project" value="InterPro"/>
</dbReference>
<feature type="domain" description="KRAB" evidence="2">
    <location>
        <begin position="1"/>
        <end position="53"/>
    </location>
</feature>
<protein>
    <recommendedName>
        <fullName evidence="2">KRAB domain-containing protein</fullName>
    </recommendedName>
</protein>
<feature type="compositionally biased region" description="Polar residues" evidence="1">
    <location>
        <begin position="168"/>
        <end position="189"/>
    </location>
</feature>